<name>A0AAW1EZZ9_ZOAVI</name>
<reference evidence="1 2" key="1">
    <citation type="journal article" date="2024" name="Genome Biol. Evol.">
        <title>Chromosome-level genome assembly of the viviparous eelpout Zoarces viviparus.</title>
        <authorList>
            <person name="Fuhrmann N."/>
            <person name="Brasseur M.V."/>
            <person name="Bakowski C.E."/>
            <person name="Podsiadlowski L."/>
            <person name="Prost S."/>
            <person name="Krehenwinkel H."/>
            <person name="Mayer C."/>
        </authorList>
    </citation>
    <scope>NUCLEOTIDE SEQUENCE [LARGE SCALE GENOMIC DNA]</scope>
    <source>
        <strain evidence="1">NO-MEL_2022_Ind0_liver</strain>
    </source>
</reference>
<evidence type="ECO:0000313" key="2">
    <source>
        <dbReference type="Proteomes" id="UP001488805"/>
    </source>
</evidence>
<gene>
    <name evidence="1" type="ORF">VZT92_014409</name>
</gene>
<evidence type="ECO:0000313" key="1">
    <source>
        <dbReference type="EMBL" id="KAK9527887.1"/>
    </source>
</evidence>
<sequence>MLCTAGSLTSGFATVNSSYTQPISWQPPRIWPLVYSFHQAEEKEERELQCGMIKPLDFSHWEDMDSTPSYLSNFTRETSRAD</sequence>
<keyword evidence="2" id="KW-1185">Reference proteome</keyword>
<protein>
    <submittedName>
        <fullName evidence="1">Uncharacterized protein</fullName>
    </submittedName>
</protein>
<dbReference type="Proteomes" id="UP001488805">
    <property type="component" value="Unassembled WGS sequence"/>
</dbReference>
<dbReference type="EMBL" id="JBCEZU010000112">
    <property type="protein sequence ID" value="KAK9527887.1"/>
    <property type="molecule type" value="Genomic_DNA"/>
</dbReference>
<comment type="caution">
    <text evidence="1">The sequence shown here is derived from an EMBL/GenBank/DDBJ whole genome shotgun (WGS) entry which is preliminary data.</text>
</comment>
<accession>A0AAW1EZZ9</accession>
<organism evidence="1 2">
    <name type="scientific">Zoarces viviparus</name>
    <name type="common">Viviparous eelpout</name>
    <name type="synonym">Blennius viviparus</name>
    <dbReference type="NCBI Taxonomy" id="48416"/>
    <lineage>
        <taxon>Eukaryota</taxon>
        <taxon>Metazoa</taxon>
        <taxon>Chordata</taxon>
        <taxon>Craniata</taxon>
        <taxon>Vertebrata</taxon>
        <taxon>Euteleostomi</taxon>
        <taxon>Actinopterygii</taxon>
        <taxon>Neopterygii</taxon>
        <taxon>Teleostei</taxon>
        <taxon>Neoteleostei</taxon>
        <taxon>Acanthomorphata</taxon>
        <taxon>Eupercaria</taxon>
        <taxon>Perciformes</taxon>
        <taxon>Cottioidei</taxon>
        <taxon>Zoarcales</taxon>
        <taxon>Zoarcidae</taxon>
        <taxon>Zoarcinae</taxon>
        <taxon>Zoarces</taxon>
    </lineage>
</organism>
<dbReference type="AlphaFoldDB" id="A0AAW1EZZ9"/>
<proteinExistence type="predicted"/>